<sequence length="151" mass="17281">FVAIVDTFLPLFLLFFFFLSFFSFFLLFFFSSSSSFSFFLASTGPETCCGIRCALSVADVSTFCCLFPSSRIRTGINEKDGGRKVEEREKEKEKKKERERKRGRKDGRNTEKGNFAAPLSYSKCRVPYGEISYMVSYLCLLYGKAYPLCPL</sequence>
<name>M3YMD7_MUSPF</name>
<dbReference type="InParanoid" id="M3YMD7"/>
<reference evidence="3" key="1">
    <citation type="submission" date="2024-06" db="UniProtKB">
        <authorList>
            <consortium name="Ensembl"/>
        </authorList>
    </citation>
    <scope>IDENTIFICATION</scope>
</reference>
<dbReference type="HOGENOM" id="CLU_1735681_0_0_1"/>
<keyword evidence="2" id="KW-0472">Membrane</keyword>
<proteinExistence type="predicted"/>
<feature type="compositionally biased region" description="Basic and acidic residues" evidence="1">
    <location>
        <begin position="76"/>
        <end position="96"/>
    </location>
</feature>
<evidence type="ECO:0000256" key="2">
    <source>
        <dbReference type="SAM" id="Phobius"/>
    </source>
</evidence>
<dbReference type="EMBL" id="AEYP01078613">
    <property type="status" value="NOT_ANNOTATED_CDS"/>
    <property type="molecule type" value="Genomic_DNA"/>
</dbReference>
<evidence type="ECO:0000313" key="3">
    <source>
        <dbReference type="Ensembl" id="ENSMPUP00000012494.1"/>
    </source>
</evidence>
<evidence type="ECO:0000256" key="1">
    <source>
        <dbReference type="SAM" id="MobiDB-lite"/>
    </source>
</evidence>
<accession>M3YMD7</accession>
<protein>
    <submittedName>
        <fullName evidence="3">Uncharacterized protein</fullName>
    </submittedName>
</protein>
<dbReference type="Ensembl" id="ENSMPUT00000012696.1">
    <property type="protein sequence ID" value="ENSMPUP00000012494.1"/>
    <property type="gene ID" value="ENSMPUG00000012588.1"/>
</dbReference>
<organism evidence="3">
    <name type="scientific">Mustela putorius furo</name>
    <name type="common">European domestic ferret</name>
    <name type="synonym">Mustela furo</name>
    <dbReference type="NCBI Taxonomy" id="9669"/>
    <lineage>
        <taxon>Eukaryota</taxon>
        <taxon>Metazoa</taxon>
        <taxon>Chordata</taxon>
        <taxon>Craniata</taxon>
        <taxon>Vertebrata</taxon>
        <taxon>Euteleostomi</taxon>
        <taxon>Mammalia</taxon>
        <taxon>Eutheria</taxon>
        <taxon>Laurasiatheria</taxon>
        <taxon>Carnivora</taxon>
        <taxon>Caniformia</taxon>
        <taxon>Musteloidea</taxon>
        <taxon>Mustelidae</taxon>
        <taxon>Mustelinae</taxon>
        <taxon>Mustela</taxon>
    </lineage>
</organism>
<dbReference type="AlphaFoldDB" id="M3YMD7"/>
<feature type="region of interest" description="Disordered" evidence="1">
    <location>
        <begin position="73"/>
        <end position="111"/>
    </location>
</feature>
<keyword evidence="2" id="KW-1133">Transmembrane helix</keyword>
<feature type="transmembrane region" description="Helical" evidence="2">
    <location>
        <begin position="12"/>
        <end position="30"/>
    </location>
</feature>
<keyword evidence="2" id="KW-0812">Transmembrane</keyword>